<keyword evidence="6 11" id="KW-0067">ATP-binding</keyword>
<keyword evidence="14" id="KW-1185">Reference proteome</keyword>
<evidence type="ECO:0000256" key="4">
    <source>
        <dbReference type="ARBA" id="ARBA00022598"/>
    </source>
</evidence>
<evidence type="ECO:0000256" key="5">
    <source>
        <dbReference type="ARBA" id="ARBA00022741"/>
    </source>
</evidence>
<dbReference type="NCBIfam" id="TIGR00133">
    <property type="entry name" value="gatB"/>
    <property type="match status" value="1"/>
</dbReference>
<comment type="function">
    <text evidence="8 11">Allows the formation of correctly charged Asn-tRNA(Asn) or Gln-tRNA(Gln) through the transamidation of misacylated Asp-tRNA(Asn) or Glu-tRNA(Gln) in organisms which lack either or both of asparaginyl-tRNA or glutaminyl-tRNA synthetases. The reaction takes place in the presence of glutamine and ATP through an activated phospho-Asp-tRNA(Asn) or phospho-Glu-tRNA(Gln).</text>
</comment>
<reference evidence="13" key="1">
    <citation type="submission" date="2022-08" db="EMBL/GenBank/DDBJ databases">
        <title>Novel Bdellovibrio Species Isolated from Svalbard: Designation Bdellovibrio svalbardensis.</title>
        <authorList>
            <person name="Mitchell R.J."/>
            <person name="Choi S.Y."/>
        </authorList>
    </citation>
    <scope>NUCLEOTIDE SEQUENCE</scope>
    <source>
        <strain evidence="13">PAP01</strain>
    </source>
</reference>
<dbReference type="RefSeq" id="WP_277576348.1">
    <property type="nucleotide sequence ID" value="NZ_JANRMI010000001.1"/>
</dbReference>
<keyword evidence="4 11" id="KW-0436">Ligase</keyword>
<dbReference type="InterPro" id="IPR003789">
    <property type="entry name" value="Asn/Gln_tRNA_amidoTrase-B-like"/>
</dbReference>
<dbReference type="SUPFAM" id="SSF55931">
    <property type="entry name" value="Glutamine synthetase/guanido kinase"/>
    <property type="match status" value="1"/>
</dbReference>
<dbReference type="InterPro" id="IPR023168">
    <property type="entry name" value="GatB_Yqey_C_2"/>
</dbReference>
<evidence type="ECO:0000256" key="8">
    <source>
        <dbReference type="ARBA" id="ARBA00024799"/>
    </source>
</evidence>
<sequence length="477" mass="53135">MSSRGYEPVIGIEIHVQLSTKSKMFCADPTTFDAGDNENVSPISAGMPGTLPVVNKKAIEYAIKTGLALGCEIRKKSVFARKNYFYPDLPKGYQISQYDQPICESGTITFKVDGVDKTVSITRAHLEEDAGKSNHSGDYTLINLNRAGIPLLEIVTGPDMRTPAEAAEYGRAVRQIVRYLDVCDGNLEEGSMRCDCNVSVRKVGAPQFGTKVEIKNVNSFRFVEKAIEYEIERQIDALERGEKIVQETRLWDPDKNRTVSMRAKEDAQDYRYFPDPDLLPLIVTEAMVEGFRKELPELPIARAKRFQAEQGLPEYDALVLTTEKALADFYEETAKESKNFKASSNWVMTELLRELNNANKDITDSPIKPKQLGRMVALIDNGTISGKIAKTVFQEMWQSGKDPEVIVKEKGLVQITDPAAIAKIIDEVLAANAQNVEDHKSGKKKNLFGFFVGAVMKASKGQANPELVNQILLEKLK</sequence>
<dbReference type="Pfam" id="PF02637">
    <property type="entry name" value="GatB_Yqey"/>
    <property type="match status" value="1"/>
</dbReference>
<evidence type="ECO:0000256" key="11">
    <source>
        <dbReference type="HAMAP-Rule" id="MF_00121"/>
    </source>
</evidence>
<comment type="catalytic activity">
    <reaction evidence="10 11">
        <text>L-glutamyl-tRNA(Gln) + L-glutamine + ATP + H2O = L-glutaminyl-tRNA(Gln) + L-glutamate + ADP + phosphate + H(+)</text>
        <dbReference type="Rhea" id="RHEA:17521"/>
        <dbReference type="Rhea" id="RHEA-COMP:9681"/>
        <dbReference type="Rhea" id="RHEA-COMP:9684"/>
        <dbReference type="ChEBI" id="CHEBI:15377"/>
        <dbReference type="ChEBI" id="CHEBI:15378"/>
        <dbReference type="ChEBI" id="CHEBI:29985"/>
        <dbReference type="ChEBI" id="CHEBI:30616"/>
        <dbReference type="ChEBI" id="CHEBI:43474"/>
        <dbReference type="ChEBI" id="CHEBI:58359"/>
        <dbReference type="ChEBI" id="CHEBI:78520"/>
        <dbReference type="ChEBI" id="CHEBI:78521"/>
        <dbReference type="ChEBI" id="CHEBI:456216"/>
    </reaction>
</comment>
<evidence type="ECO:0000313" key="13">
    <source>
        <dbReference type="EMBL" id="MDG0814865.1"/>
    </source>
</evidence>
<dbReference type="EMBL" id="JANRMI010000001">
    <property type="protein sequence ID" value="MDG0814865.1"/>
    <property type="molecule type" value="Genomic_DNA"/>
</dbReference>
<dbReference type="InterPro" id="IPR018027">
    <property type="entry name" value="Asn/Gln_amidotransferase"/>
</dbReference>
<comment type="subunit">
    <text evidence="2 11">Heterotrimer of A, B and C subunits.</text>
</comment>
<comment type="caution">
    <text evidence="13">The sequence shown here is derived from an EMBL/GenBank/DDBJ whole genome shotgun (WGS) entry which is preliminary data.</text>
</comment>
<dbReference type="PROSITE" id="PS01234">
    <property type="entry name" value="GATB"/>
    <property type="match status" value="1"/>
</dbReference>
<feature type="domain" description="Asn/Gln amidotransferase" evidence="12">
    <location>
        <begin position="328"/>
        <end position="476"/>
    </location>
</feature>
<evidence type="ECO:0000256" key="6">
    <source>
        <dbReference type="ARBA" id="ARBA00022840"/>
    </source>
</evidence>
<dbReference type="Pfam" id="PF02934">
    <property type="entry name" value="GatB_N"/>
    <property type="match status" value="1"/>
</dbReference>
<evidence type="ECO:0000313" key="14">
    <source>
        <dbReference type="Proteomes" id="UP001152321"/>
    </source>
</evidence>
<gene>
    <name evidence="11 13" type="primary">gatB</name>
    <name evidence="13" type="ORF">NWE73_00730</name>
</gene>
<keyword evidence="5 11" id="KW-0547">Nucleotide-binding</keyword>
<dbReference type="Gene3D" id="1.10.150.380">
    <property type="entry name" value="GatB domain, N-terminal subdomain"/>
    <property type="match status" value="1"/>
</dbReference>
<dbReference type="NCBIfam" id="NF004012">
    <property type="entry name" value="PRK05477.1-2"/>
    <property type="match status" value="1"/>
</dbReference>
<accession>A0ABT6DF04</accession>
<dbReference type="SUPFAM" id="SSF89095">
    <property type="entry name" value="GatB/YqeY motif"/>
    <property type="match status" value="1"/>
</dbReference>
<organism evidence="13 14">
    <name type="scientific">Bdellovibrio svalbardensis</name>
    <dbReference type="NCBI Taxonomy" id="2972972"/>
    <lineage>
        <taxon>Bacteria</taxon>
        <taxon>Pseudomonadati</taxon>
        <taxon>Bdellovibrionota</taxon>
        <taxon>Bdellovibrionia</taxon>
        <taxon>Bdellovibrionales</taxon>
        <taxon>Pseudobdellovibrionaceae</taxon>
        <taxon>Bdellovibrio</taxon>
    </lineage>
</organism>
<comment type="similarity">
    <text evidence="1 11">Belongs to the GatB/GatE family. GatB subfamily.</text>
</comment>
<evidence type="ECO:0000256" key="7">
    <source>
        <dbReference type="ARBA" id="ARBA00022917"/>
    </source>
</evidence>
<keyword evidence="7 11" id="KW-0648">Protein biosynthesis</keyword>
<dbReference type="PANTHER" id="PTHR11659:SF0">
    <property type="entry name" value="GLUTAMYL-TRNA(GLN) AMIDOTRANSFERASE SUBUNIT B, MITOCHONDRIAL"/>
    <property type="match status" value="1"/>
</dbReference>
<dbReference type="PANTHER" id="PTHR11659">
    <property type="entry name" value="GLUTAMYL-TRNA GLN AMIDOTRANSFERASE SUBUNIT B MITOCHONDRIAL AND PROKARYOTIC PET112-RELATED"/>
    <property type="match status" value="1"/>
</dbReference>
<dbReference type="Proteomes" id="UP001152321">
    <property type="component" value="Unassembled WGS sequence"/>
</dbReference>
<evidence type="ECO:0000256" key="1">
    <source>
        <dbReference type="ARBA" id="ARBA00005306"/>
    </source>
</evidence>
<evidence type="ECO:0000256" key="10">
    <source>
        <dbReference type="ARBA" id="ARBA00047913"/>
    </source>
</evidence>
<dbReference type="InterPro" id="IPR004413">
    <property type="entry name" value="GatB"/>
</dbReference>
<protein>
    <recommendedName>
        <fullName evidence="3 11">Aspartyl/glutamyl-tRNA(Asn/Gln) amidotransferase subunit B</fullName>
        <shortName evidence="11">Asp/Glu-ADT subunit B</shortName>
        <ecNumber evidence="11">6.3.5.-</ecNumber>
    </recommendedName>
</protein>
<dbReference type="HAMAP" id="MF_00121">
    <property type="entry name" value="GatB"/>
    <property type="match status" value="1"/>
</dbReference>
<dbReference type="InterPro" id="IPR017959">
    <property type="entry name" value="Asn/Gln-tRNA_amidoTrfase_suB/E"/>
</dbReference>
<evidence type="ECO:0000256" key="3">
    <source>
        <dbReference type="ARBA" id="ARBA00016923"/>
    </source>
</evidence>
<dbReference type="Gene3D" id="1.10.10.410">
    <property type="match status" value="1"/>
</dbReference>
<name>A0ABT6DF04_9BACT</name>
<evidence type="ECO:0000256" key="2">
    <source>
        <dbReference type="ARBA" id="ARBA00011123"/>
    </source>
</evidence>
<dbReference type="SMART" id="SM00845">
    <property type="entry name" value="GatB_Yqey"/>
    <property type="match status" value="1"/>
</dbReference>
<dbReference type="InterPro" id="IPR042114">
    <property type="entry name" value="GatB_C_1"/>
</dbReference>
<dbReference type="NCBIfam" id="NF004014">
    <property type="entry name" value="PRK05477.1-4"/>
    <property type="match status" value="1"/>
</dbReference>
<dbReference type="InterPro" id="IPR014746">
    <property type="entry name" value="Gln_synth/guanido_kin_cat_dom"/>
</dbReference>
<comment type="catalytic activity">
    <reaction evidence="9 11">
        <text>L-aspartyl-tRNA(Asn) + L-glutamine + ATP + H2O = L-asparaginyl-tRNA(Asn) + L-glutamate + ADP + phosphate + 2 H(+)</text>
        <dbReference type="Rhea" id="RHEA:14513"/>
        <dbReference type="Rhea" id="RHEA-COMP:9674"/>
        <dbReference type="Rhea" id="RHEA-COMP:9677"/>
        <dbReference type="ChEBI" id="CHEBI:15377"/>
        <dbReference type="ChEBI" id="CHEBI:15378"/>
        <dbReference type="ChEBI" id="CHEBI:29985"/>
        <dbReference type="ChEBI" id="CHEBI:30616"/>
        <dbReference type="ChEBI" id="CHEBI:43474"/>
        <dbReference type="ChEBI" id="CHEBI:58359"/>
        <dbReference type="ChEBI" id="CHEBI:78515"/>
        <dbReference type="ChEBI" id="CHEBI:78516"/>
        <dbReference type="ChEBI" id="CHEBI:456216"/>
    </reaction>
</comment>
<dbReference type="InterPro" id="IPR006075">
    <property type="entry name" value="Asn/Gln-tRNA_Trfase_suB/E_cat"/>
</dbReference>
<evidence type="ECO:0000259" key="12">
    <source>
        <dbReference type="SMART" id="SM00845"/>
    </source>
</evidence>
<evidence type="ECO:0000256" key="9">
    <source>
        <dbReference type="ARBA" id="ARBA00047380"/>
    </source>
</evidence>
<dbReference type="InterPro" id="IPR017958">
    <property type="entry name" value="Gln-tRNA_amidoTrfase_suB_CS"/>
</dbReference>
<dbReference type="EC" id="6.3.5.-" evidence="11"/>
<proteinExistence type="inferred from homology"/>
<dbReference type="NCBIfam" id="NF004015">
    <property type="entry name" value="PRK05477.1-5"/>
    <property type="match status" value="1"/>
</dbReference>